<dbReference type="PANTHER" id="PTHR35894">
    <property type="entry name" value="GENERAL SECRETION PATHWAY PROTEIN A-RELATED"/>
    <property type="match status" value="1"/>
</dbReference>
<organism evidence="4 5">
    <name type="scientific">Thiomicrorhabdus lithotrophica</name>
    <dbReference type="NCBI Taxonomy" id="2949997"/>
    <lineage>
        <taxon>Bacteria</taxon>
        <taxon>Pseudomonadati</taxon>
        <taxon>Pseudomonadota</taxon>
        <taxon>Gammaproteobacteria</taxon>
        <taxon>Thiotrichales</taxon>
        <taxon>Piscirickettsiaceae</taxon>
        <taxon>Thiomicrorhabdus</taxon>
    </lineage>
</organism>
<dbReference type="PANTHER" id="PTHR35894:SF1">
    <property type="entry name" value="PHOSPHORIBULOKINASE _ URIDINE KINASE FAMILY"/>
    <property type="match status" value="1"/>
</dbReference>
<dbReference type="RefSeq" id="WP_275594374.1">
    <property type="nucleotide sequence ID" value="NZ_CP102381.1"/>
</dbReference>
<dbReference type="Proteomes" id="UP001222275">
    <property type="component" value="Chromosome"/>
</dbReference>
<dbReference type="InterPro" id="IPR049945">
    <property type="entry name" value="AAA_22"/>
</dbReference>
<dbReference type="Pfam" id="PF13401">
    <property type="entry name" value="AAA_22"/>
    <property type="match status" value="1"/>
</dbReference>
<reference evidence="4 5" key="1">
    <citation type="submission" date="2022-06" db="EMBL/GenBank/DDBJ databases">
        <title>Thiomicrohabdus sp. nov, an obligately chemolithoautotrophic, sulfur-oxidizing bacterium isolated from beach of Guanyin Mountain. Amoy.</title>
        <authorList>
            <person name="Zhu H."/>
        </authorList>
    </citation>
    <scope>NUCLEOTIDE SEQUENCE [LARGE SCALE GENOMIC DNA]</scope>
    <source>
        <strain evidence="4 5">XGS-01</strain>
    </source>
</reference>
<keyword evidence="2" id="KW-1133">Transmembrane helix</keyword>
<dbReference type="SUPFAM" id="SSF52540">
    <property type="entry name" value="P-loop containing nucleoside triphosphate hydrolases"/>
    <property type="match status" value="1"/>
</dbReference>
<keyword evidence="2" id="KW-0472">Membrane</keyword>
<dbReference type="InterPro" id="IPR052026">
    <property type="entry name" value="ExeA_AAA_ATPase_DNA-bind"/>
</dbReference>
<evidence type="ECO:0000259" key="3">
    <source>
        <dbReference type="Pfam" id="PF13401"/>
    </source>
</evidence>
<name>A0ABY8CA58_9GAMM</name>
<dbReference type="Gene3D" id="3.40.50.300">
    <property type="entry name" value="P-loop containing nucleotide triphosphate hydrolases"/>
    <property type="match status" value="1"/>
</dbReference>
<gene>
    <name evidence="4" type="ORF">NR989_08830</name>
</gene>
<keyword evidence="5" id="KW-1185">Reference proteome</keyword>
<proteinExistence type="predicted"/>
<evidence type="ECO:0000313" key="4">
    <source>
        <dbReference type="EMBL" id="WEJ62117.1"/>
    </source>
</evidence>
<dbReference type="InterPro" id="IPR027417">
    <property type="entry name" value="P-loop_NTPase"/>
</dbReference>
<feature type="region of interest" description="Disordered" evidence="1">
    <location>
        <begin position="302"/>
        <end position="322"/>
    </location>
</feature>
<accession>A0ABY8CA58</accession>
<evidence type="ECO:0000313" key="5">
    <source>
        <dbReference type="Proteomes" id="UP001222275"/>
    </source>
</evidence>
<evidence type="ECO:0000256" key="1">
    <source>
        <dbReference type="SAM" id="MobiDB-lite"/>
    </source>
</evidence>
<sequence length="517" mass="58542">MFYKHGSRQEILEALLFTVTRGDGIVKVTGEVGSGKTMLLRLLASRLPSEFEIIYINSPNLSAKDILLYICSELGIHHPPNVQKFTLTNELRNKLVEFHSANRKVVMLVDEAQSMTYDALEELRLLSNIETDQDKLLQMVLFGQPELDIALNAEKIRQLKSRISYSMFVPALQDLDVQAYLNYRMRKAGYSGLDVFDLKISKKIQSITQGLPRNINVVADKVLMSIFSNGDKYAKNKHLKSLPDLETGVAASSGRQHYYLALIALLFIILFLSFLMFSNVLQTTLSQTADFSNIIEDASSTTTGTVPMDGDHNDTDSLQSTTNKLDNSKELVLDADSQVIEEKFKSPVNDSTINIKGDDQNTNSIVMKHFDNVSVPKQINYQIKNPSAIISNPQQLQRIMGYHSKGKAWFESLSEKYVIQLSTDNIRTIDTTIRFHQRNKLNLDSIHIVVDYSKKNNKYRLKVFYVASSVFSDLSQKIDSLPAKYKSASPYIVRVDQVVQNLRYTDKKLQEVGILNE</sequence>
<feature type="transmembrane region" description="Helical" evidence="2">
    <location>
        <begin position="258"/>
        <end position="277"/>
    </location>
</feature>
<dbReference type="EMBL" id="CP102381">
    <property type="protein sequence ID" value="WEJ62117.1"/>
    <property type="molecule type" value="Genomic_DNA"/>
</dbReference>
<protein>
    <submittedName>
        <fullName evidence="4">AAA family ATPase</fullName>
    </submittedName>
</protein>
<evidence type="ECO:0000256" key="2">
    <source>
        <dbReference type="SAM" id="Phobius"/>
    </source>
</evidence>
<keyword evidence="2" id="KW-0812">Transmembrane</keyword>
<feature type="domain" description="ORC1/DEAH AAA+ ATPase" evidence="3">
    <location>
        <begin position="22"/>
        <end position="148"/>
    </location>
</feature>